<evidence type="ECO:0000256" key="10">
    <source>
        <dbReference type="ARBA" id="ARBA00025198"/>
    </source>
</evidence>
<protein>
    <recommendedName>
        <fullName evidence="12">ATP synthase subunit b</fullName>
    </recommendedName>
    <alternativeName>
        <fullName evidence="12">ATP synthase F(0) sector subunit b</fullName>
    </alternativeName>
    <alternativeName>
        <fullName evidence="12">ATPase subunit I</fullName>
    </alternativeName>
    <alternativeName>
        <fullName evidence="12">F-type ATPase subunit b</fullName>
        <shortName evidence="12">F-ATPase subunit b</shortName>
    </alternativeName>
</protein>
<organism evidence="15 16">
    <name type="scientific">bacterium (Candidatus Blackallbacteria) CG17_big_fil_post_rev_8_21_14_2_50_48_46</name>
    <dbReference type="NCBI Taxonomy" id="2014261"/>
    <lineage>
        <taxon>Bacteria</taxon>
        <taxon>Candidatus Blackallbacteria</taxon>
    </lineage>
</organism>
<keyword evidence="8 12" id="KW-0472">Membrane</keyword>
<keyword evidence="12" id="KW-1003">Cell membrane</keyword>
<reference evidence="15 16" key="1">
    <citation type="submission" date="2017-09" db="EMBL/GenBank/DDBJ databases">
        <title>Depth-based differentiation of microbial function through sediment-hosted aquifers and enrichment of novel symbionts in the deep terrestrial subsurface.</title>
        <authorList>
            <person name="Probst A.J."/>
            <person name="Ladd B."/>
            <person name="Jarett J.K."/>
            <person name="Geller-Mcgrath D.E."/>
            <person name="Sieber C.M."/>
            <person name="Emerson J.B."/>
            <person name="Anantharaman K."/>
            <person name="Thomas B.C."/>
            <person name="Malmstrom R."/>
            <person name="Stieglmeier M."/>
            <person name="Klingl A."/>
            <person name="Woyke T."/>
            <person name="Ryan C.M."/>
            <person name="Banfield J.F."/>
        </authorList>
    </citation>
    <scope>NUCLEOTIDE SEQUENCE [LARGE SCALE GENOMIC DNA]</scope>
    <source>
        <strain evidence="15">CG17_big_fil_post_rev_8_21_14_2_50_48_46</strain>
    </source>
</reference>
<evidence type="ECO:0000313" key="15">
    <source>
        <dbReference type="EMBL" id="PIW16215.1"/>
    </source>
</evidence>
<evidence type="ECO:0000256" key="2">
    <source>
        <dbReference type="ARBA" id="ARBA00022448"/>
    </source>
</evidence>
<keyword evidence="7 12" id="KW-0406">Ion transport</keyword>
<keyword evidence="4 12" id="KW-0812">Transmembrane</keyword>
<feature type="coiled-coil region" evidence="14">
    <location>
        <begin position="102"/>
        <end position="129"/>
    </location>
</feature>
<dbReference type="GO" id="GO:0045259">
    <property type="term" value="C:proton-transporting ATP synthase complex"/>
    <property type="evidence" value="ECO:0007669"/>
    <property type="project" value="UniProtKB-KW"/>
</dbReference>
<keyword evidence="3 12" id="KW-0138">CF(0)</keyword>
<dbReference type="GO" id="GO:0005886">
    <property type="term" value="C:plasma membrane"/>
    <property type="evidence" value="ECO:0007669"/>
    <property type="project" value="UniProtKB-SubCell"/>
</dbReference>
<evidence type="ECO:0000256" key="13">
    <source>
        <dbReference type="RuleBase" id="RU003848"/>
    </source>
</evidence>
<evidence type="ECO:0000256" key="11">
    <source>
        <dbReference type="ARBA" id="ARBA00037847"/>
    </source>
</evidence>
<evidence type="ECO:0000256" key="4">
    <source>
        <dbReference type="ARBA" id="ARBA00022692"/>
    </source>
</evidence>
<dbReference type="HAMAP" id="MF_01398">
    <property type="entry name" value="ATP_synth_b_bprime"/>
    <property type="match status" value="1"/>
</dbReference>
<dbReference type="Proteomes" id="UP000231019">
    <property type="component" value="Unassembled WGS sequence"/>
</dbReference>
<comment type="similarity">
    <text evidence="1 12 13">Belongs to the ATPase B chain family.</text>
</comment>
<evidence type="ECO:0000256" key="14">
    <source>
        <dbReference type="SAM" id="Coils"/>
    </source>
</evidence>
<comment type="subunit">
    <text evidence="12">F-type ATPases have 2 components, F(1) - the catalytic core - and F(0) - the membrane proton channel. F(1) has five subunits: alpha(3), beta(3), gamma(1), delta(1), epsilon(1). F(0) has three main subunits: a(1), b(2) and c(10-14). The alpha and beta chains form an alternating ring which encloses part of the gamma chain. F(1) is attached to F(0) by a central stalk formed by the gamma and epsilon chains, while a peripheral stalk is formed by the delta and b chains.</text>
</comment>
<gene>
    <name evidence="12" type="primary">atpF</name>
    <name evidence="15" type="ORF">COW36_13875</name>
</gene>
<dbReference type="PANTHER" id="PTHR33445:SF2">
    <property type="entry name" value="ATP SYNTHASE SUBUNIT B', CHLOROPLASTIC"/>
    <property type="match status" value="1"/>
</dbReference>
<name>A0A2M7G301_9BACT</name>
<comment type="subcellular location">
    <subcellularLocation>
        <location evidence="12">Cell membrane</location>
        <topology evidence="12">Single-pass membrane protein</topology>
    </subcellularLocation>
    <subcellularLocation>
        <location evidence="11">Endomembrane system</location>
        <topology evidence="11">Single-pass membrane protein</topology>
    </subcellularLocation>
</comment>
<dbReference type="GO" id="GO:0012505">
    <property type="term" value="C:endomembrane system"/>
    <property type="evidence" value="ECO:0007669"/>
    <property type="project" value="UniProtKB-SubCell"/>
</dbReference>
<dbReference type="GO" id="GO:0046961">
    <property type="term" value="F:proton-transporting ATPase activity, rotational mechanism"/>
    <property type="evidence" value="ECO:0007669"/>
    <property type="project" value="TreeGrafter"/>
</dbReference>
<evidence type="ECO:0000256" key="7">
    <source>
        <dbReference type="ARBA" id="ARBA00023065"/>
    </source>
</evidence>
<comment type="function">
    <text evidence="10 12">F(1)F(0) ATP synthase produces ATP from ADP in the presence of a proton or sodium gradient. F-type ATPases consist of two structural domains, F(1) containing the extramembraneous catalytic core and F(0) containing the membrane proton channel, linked together by a central stalk and a peripheral stalk. During catalysis, ATP synthesis in the catalytic domain of F(1) is coupled via a rotary mechanism of the central stalk subunits to proton translocation.</text>
</comment>
<comment type="function">
    <text evidence="12">Component of the F(0) channel, it forms part of the peripheral stalk, linking F(1) to F(0).</text>
</comment>
<evidence type="ECO:0000256" key="12">
    <source>
        <dbReference type="HAMAP-Rule" id="MF_01398"/>
    </source>
</evidence>
<evidence type="ECO:0000256" key="5">
    <source>
        <dbReference type="ARBA" id="ARBA00022781"/>
    </source>
</evidence>
<keyword evidence="6 12" id="KW-1133">Transmembrane helix</keyword>
<dbReference type="AlphaFoldDB" id="A0A2M7G301"/>
<dbReference type="Pfam" id="PF00430">
    <property type="entry name" value="ATP-synt_B"/>
    <property type="match status" value="1"/>
</dbReference>
<dbReference type="EMBL" id="PFFQ01000039">
    <property type="protein sequence ID" value="PIW16215.1"/>
    <property type="molecule type" value="Genomic_DNA"/>
</dbReference>
<proteinExistence type="inferred from homology"/>
<accession>A0A2M7G301</accession>
<evidence type="ECO:0000256" key="1">
    <source>
        <dbReference type="ARBA" id="ARBA00005513"/>
    </source>
</evidence>
<evidence type="ECO:0000256" key="8">
    <source>
        <dbReference type="ARBA" id="ARBA00023136"/>
    </source>
</evidence>
<keyword evidence="2 12" id="KW-0813">Transport</keyword>
<dbReference type="InterPro" id="IPR050059">
    <property type="entry name" value="ATP_synthase_B_chain"/>
</dbReference>
<evidence type="ECO:0000256" key="6">
    <source>
        <dbReference type="ARBA" id="ARBA00022989"/>
    </source>
</evidence>
<evidence type="ECO:0000256" key="9">
    <source>
        <dbReference type="ARBA" id="ARBA00023310"/>
    </source>
</evidence>
<keyword evidence="9 12" id="KW-0066">ATP synthesis</keyword>
<feature type="transmembrane region" description="Helical" evidence="12">
    <location>
        <begin position="12"/>
        <end position="33"/>
    </location>
</feature>
<dbReference type="GO" id="GO:0046933">
    <property type="term" value="F:proton-transporting ATP synthase activity, rotational mechanism"/>
    <property type="evidence" value="ECO:0007669"/>
    <property type="project" value="UniProtKB-UniRule"/>
</dbReference>
<dbReference type="PANTHER" id="PTHR33445">
    <property type="entry name" value="ATP SYNTHASE SUBUNIT B', CHLOROPLASTIC"/>
    <property type="match status" value="1"/>
</dbReference>
<keyword evidence="14" id="KW-0175">Coiled coil</keyword>
<keyword evidence="5 12" id="KW-0375">Hydrogen ion transport</keyword>
<evidence type="ECO:0000313" key="16">
    <source>
        <dbReference type="Proteomes" id="UP000231019"/>
    </source>
</evidence>
<sequence>MWSRSYVVEFDATILIQAFNFVFLLAILNLIFFQPIIRIQNERREAVDSARKSADSRMHELKTMREGYQQKLDSARQEAFELVSSKVAAATQEREAQMSKISAEMDARMNEAREQITAQENSLRDALGKEVSVLADAIFTRLTSLETKHEASIGS</sequence>
<comment type="caution">
    <text evidence="15">The sequence shown here is derived from an EMBL/GenBank/DDBJ whole genome shotgun (WGS) entry which is preliminary data.</text>
</comment>
<dbReference type="InterPro" id="IPR002146">
    <property type="entry name" value="ATP_synth_b/b'su_bac/chlpt"/>
</dbReference>
<dbReference type="CDD" id="cd06503">
    <property type="entry name" value="ATP-synt_Fo_b"/>
    <property type="match status" value="1"/>
</dbReference>
<evidence type="ECO:0000256" key="3">
    <source>
        <dbReference type="ARBA" id="ARBA00022547"/>
    </source>
</evidence>